<feature type="transmembrane region" description="Helical" evidence="5">
    <location>
        <begin position="125"/>
        <end position="143"/>
    </location>
</feature>
<feature type="transmembrane region" description="Helical" evidence="5">
    <location>
        <begin position="44"/>
        <end position="60"/>
    </location>
</feature>
<keyword evidence="2 5" id="KW-0812">Transmembrane</keyword>
<comment type="subcellular location">
    <subcellularLocation>
        <location evidence="1">Membrane</location>
        <topology evidence="1">Multi-pass membrane protein</topology>
    </subcellularLocation>
</comment>
<name>A0A4V3DAM7_9PSEU</name>
<feature type="transmembrane region" description="Helical" evidence="5">
    <location>
        <begin position="242"/>
        <end position="261"/>
    </location>
</feature>
<keyword evidence="3 5" id="KW-1133">Transmembrane helix</keyword>
<feature type="transmembrane region" description="Helical" evidence="5">
    <location>
        <begin position="345"/>
        <end position="367"/>
    </location>
</feature>
<feature type="transmembrane region" description="Helical" evidence="5">
    <location>
        <begin position="319"/>
        <end position="338"/>
    </location>
</feature>
<comment type="caution">
    <text evidence="7">The sequence shown here is derived from an EMBL/GenBank/DDBJ whole genome shotgun (WGS) entry which is preliminary data.</text>
</comment>
<evidence type="ECO:0000259" key="6">
    <source>
        <dbReference type="PROSITE" id="PS50801"/>
    </source>
</evidence>
<dbReference type="InterPro" id="IPR036513">
    <property type="entry name" value="STAS_dom_sf"/>
</dbReference>
<keyword evidence="8" id="KW-1185">Reference proteome</keyword>
<dbReference type="Pfam" id="PF00916">
    <property type="entry name" value="Sulfate_transp"/>
    <property type="match status" value="1"/>
</dbReference>
<dbReference type="SUPFAM" id="SSF52091">
    <property type="entry name" value="SpoIIaa-like"/>
    <property type="match status" value="1"/>
</dbReference>
<dbReference type="GO" id="GO:0016020">
    <property type="term" value="C:membrane"/>
    <property type="evidence" value="ECO:0007669"/>
    <property type="project" value="UniProtKB-SubCell"/>
</dbReference>
<proteinExistence type="predicted"/>
<feature type="transmembrane region" description="Helical" evidence="5">
    <location>
        <begin position="67"/>
        <end position="87"/>
    </location>
</feature>
<dbReference type="EMBL" id="SNYO01000002">
    <property type="protein sequence ID" value="TDQ62843.1"/>
    <property type="molecule type" value="Genomic_DNA"/>
</dbReference>
<evidence type="ECO:0000256" key="2">
    <source>
        <dbReference type="ARBA" id="ARBA00022692"/>
    </source>
</evidence>
<reference evidence="7 8" key="1">
    <citation type="submission" date="2019-03" db="EMBL/GenBank/DDBJ databases">
        <title>Genomic Encyclopedia of Type Strains, Phase IV (KMG-IV): sequencing the most valuable type-strain genomes for metagenomic binning, comparative biology and taxonomic classification.</title>
        <authorList>
            <person name="Goeker M."/>
        </authorList>
    </citation>
    <scope>NUCLEOTIDE SEQUENCE [LARGE SCALE GENOMIC DNA]</scope>
    <source>
        <strain evidence="7 8">DSM 45775</strain>
    </source>
</reference>
<sequence length="563" mass="57532">MIAPSLHGYRPAWARRDLVAGATVWAVLVPESLAYATIAGVPPVVGLYAAVPALVLYALVGSSKHLVVGPMAATAALSASVVADVSGGGFDPATLTTALAITVGLVAIVAGAFRLGFLASFISEPVLKGFIVGLALTIAVGQLPKLIGVEKGEGDFFAQLWHFVTHLGDADLLSAAIGIGTLAVVLGLRRWLPTVPGSLVAVAVAIALVWTLALDRHGVDVVGPITAGLPPLGLPAIPASTYLQLVGGALGVALVGFAEGLGAAKTYATRHGYEVDPNRELLGLGAANIGAGLASGMVVNGSLSKTAVNGSAGARTEASSLVAAALTVVTLLFLTGLFTRLPEPALAAIVIAAVVELIDIRALVTLYRMWTRRLGSIYGLAARADFAAAVAALLGVLVFDTLPGLFIGITLSLVLLLYRASRPHVAELGRAASGADLWIDRDRHPDAAAADGVAVVRVEGGLFFADADHVRDALRDAAGPGVHGIVLDARSVPFVDVTAARMLVELTATLAARNVELVIARDLGQVRDILRATDGTAPRVFAEVDAAVAALGTAPSTDPRRRP</sequence>
<dbReference type="InterPro" id="IPR001902">
    <property type="entry name" value="SLC26A/SulP_fam"/>
</dbReference>
<dbReference type="InterPro" id="IPR002645">
    <property type="entry name" value="STAS_dom"/>
</dbReference>
<protein>
    <submittedName>
        <fullName evidence="7">High affinity sulfate transporter 1</fullName>
    </submittedName>
</protein>
<dbReference type="RefSeq" id="WP_208114078.1">
    <property type="nucleotide sequence ID" value="NZ_BAABHR010000048.1"/>
</dbReference>
<dbReference type="AlphaFoldDB" id="A0A4V3DAM7"/>
<dbReference type="Pfam" id="PF01740">
    <property type="entry name" value="STAS"/>
    <property type="match status" value="1"/>
</dbReference>
<feature type="transmembrane region" description="Helical" evidence="5">
    <location>
        <begin position="93"/>
        <end position="113"/>
    </location>
</feature>
<evidence type="ECO:0000256" key="1">
    <source>
        <dbReference type="ARBA" id="ARBA00004141"/>
    </source>
</evidence>
<dbReference type="Gene3D" id="3.30.750.24">
    <property type="entry name" value="STAS domain"/>
    <property type="match status" value="1"/>
</dbReference>
<dbReference type="CDD" id="cd07042">
    <property type="entry name" value="STAS_SulP_like_sulfate_transporter"/>
    <property type="match status" value="1"/>
</dbReference>
<dbReference type="GO" id="GO:0008271">
    <property type="term" value="F:secondary active sulfate transmembrane transporter activity"/>
    <property type="evidence" value="ECO:0007669"/>
    <property type="project" value="InterPro"/>
</dbReference>
<dbReference type="InterPro" id="IPR011547">
    <property type="entry name" value="SLC26A/SulP_dom"/>
</dbReference>
<evidence type="ECO:0000313" key="7">
    <source>
        <dbReference type="EMBL" id="TDQ62843.1"/>
    </source>
</evidence>
<organism evidence="7 8">
    <name type="scientific">Actinomycetospora succinea</name>
    <dbReference type="NCBI Taxonomy" id="663603"/>
    <lineage>
        <taxon>Bacteria</taxon>
        <taxon>Bacillati</taxon>
        <taxon>Actinomycetota</taxon>
        <taxon>Actinomycetes</taxon>
        <taxon>Pseudonocardiales</taxon>
        <taxon>Pseudonocardiaceae</taxon>
        <taxon>Actinomycetospora</taxon>
    </lineage>
</organism>
<feature type="transmembrane region" description="Helical" evidence="5">
    <location>
        <begin position="387"/>
        <end position="418"/>
    </location>
</feature>
<feature type="domain" description="STAS" evidence="6">
    <location>
        <begin position="443"/>
        <end position="533"/>
    </location>
</feature>
<dbReference type="InterPro" id="IPR018045">
    <property type="entry name" value="S04_transporter_CS"/>
</dbReference>
<evidence type="ECO:0000256" key="5">
    <source>
        <dbReference type="SAM" id="Phobius"/>
    </source>
</evidence>
<evidence type="ECO:0000256" key="3">
    <source>
        <dbReference type="ARBA" id="ARBA00022989"/>
    </source>
</evidence>
<dbReference type="Proteomes" id="UP000295705">
    <property type="component" value="Unassembled WGS sequence"/>
</dbReference>
<dbReference type="PANTHER" id="PTHR11814">
    <property type="entry name" value="SULFATE TRANSPORTER"/>
    <property type="match status" value="1"/>
</dbReference>
<evidence type="ECO:0000313" key="8">
    <source>
        <dbReference type="Proteomes" id="UP000295705"/>
    </source>
</evidence>
<accession>A0A4V3DAM7</accession>
<feature type="transmembrane region" description="Helical" evidence="5">
    <location>
        <begin position="195"/>
        <end position="213"/>
    </location>
</feature>
<dbReference type="PROSITE" id="PS01130">
    <property type="entry name" value="SLC26A"/>
    <property type="match status" value="1"/>
</dbReference>
<gene>
    <name evidence="7" type="ORF">EV188_102499</name>
</gene>
<feature type="transmembrane region" description="Helical" evidence="5">
    <location>
        <begin position="163"/>
        <end position="188"/>
    </location>
</feature>
<evidence type="ECO:0000256" key="4">
    <source>
        <dbReference type="ARBA" id="ARBA00023136"/>
    </source>
</evidence>
<keyword evidence="4 5" id="KW-0472">Membrane</keyword>
<dbReference type="PROSITE" id="PS50801">
    <property type="entry name" value="STAS"/>
    <property type="match status" value="1"/>
</dbReference>